<proteinExistence type="inferred from homology"/>
<sequence length="438" mass="46276">MTTVAIIPARGGSQGVPGKNLRLIGGIPLIARAVHASRAAHRVDLVVVTTDDAQIAAAARSAGAEVIDRPAALADHTASSESALLHALDELERRGVAADVMVFVQCTSPFIRGEDIDAGIAQVTEGGADTTFSAVESYEFLWRDADADLEPGRGPVVGQNHDAAVRPRRQDRRPDFRETGAFYVMRTDGFRAHRHRFFGRTQVVPVSELASLEIDTAEELAVADAFAHVLDRGLEDDPTVPGQIDVDAVITDFDGVHTPDTAYVDQDGRETVRVSRADGLGVSFLRQAGVPFLILSRERNPVVTARAAKMGVDVLQGVDDKTTAIRAWLDERGLDPTRTAYVGNDVNDLGPLSVVGWPVAVRDSHPLVLQVARVVLSRPAGGGAVRELAERVLAARAGSAELISAVAGGAVGWRHSTPTLAAAREPAGAAPDADAPPA</sequence>
<evidence type="ECO:0000256" key="6">
    <source>
        <dbReference type="ARBA" id="ARBA00011881"/>
    </source>
</evidence>
<evidence type="ECO:0000256" key="7">
    <source>
        <dbReference type="ARBA" id="ARBA00012491"/>
    </source>
</evidence>
<dbReference type="OrthoDB" id="9805604at2"/>
<dbReference type="SFLD" id="SFLDG01136">
    <property type="entry name" value="C1.6:_Phosphoserine_Phosphatas"/>
    <property type="match status" value="1"/>
</dbReference>
<evidence type="ECO:0000256" key="1">
    <source>
        <dbReference type="ARBA" id="ARBA00001862"/>
    </source>
</evidence>
<keyword evidence="8" id="KW-0479">Metal-binding</keyword>
<evidence type="ECO:0000256" key="3">
    <source>
        <dbReference type="ARBA" id="ARBA00005141"/>
    </source>
</evidence>
<reference evidence="11 12" key="1">
    <citation type="submission" date="2016-10" db="EMBL/GenBank/DDBJ databases">
        <authorList>
            <person name="de Groot N.N."/>
        </authorList>
    </citation>
    <scope>NUCLEOTIDE SEQUENCE [LARGE SCALE GENOMIC DNA]</scope>
    <source>
        <strain evidence="11 12">MON 2.2</strain>
    </source>
</reference>
<dbReference type="Pfam" id="PF08282">
    <property type="entry name" value="Hydrolase_3"/>
    <property type="match status" value="1"/>
</dbReference>
<comment type="similarity">
    <text evidence="5">Belongs to the CMP-NeuNAc synthase family.</text>
</comment>
<dbReference type="UniPathway" id="UPA00628"/>
<dbReference type="InterPro" id="IPR050793">
    <property type="entry name" value="CMP-NeuNAc_synthase"/>
</dbReference>
<keyword evidence="12" id="KW-1185">Reference proteome</keyword>
<dbReference type="RefSeq" id="WP_090594388.1">
    <property type="nucleotide sequence ID" value="NZ_LT629688.1"/>
</dbReference>
<dbReference type="Gene3D" id="3.90.550.10">
    <property type="entry name" value="Spore Coat Polysaccharide Biosynthesis Protein SpsA, Chain A"/>
    <property type="match status" value="1"/>
</dbReference>
<evidence type="ECO:0000256" key="10">
    <source>
        <dbReference type="ARBA" id="ARBA00022842"/>
    </source>
</evidence>
<dbReference type="SUPFAM" id="SSF56784">
    <property type="entry name" value="HAD-like"/>
    <property type="match status" value="1"/>
</dbReference>
<dbReference type="InterPro" id="IPR029044">
    <property type="entry name" value="Nucleotide-diphossugar_trans"/>
</dbReference>
<dbReference type="SFLD" id="SFLDG01138">
    <property type="entry name" value="C1.6.2:_Deoxy-d-mannose-octulo"/>
    <property type="match status" value="1"/>
</dbReference>
<name>A0A1G7B002_9ACTN</name>
<dbReference type="GO" id="GO:0046872">
    <property type="term" value="F:metal ion binding"/>
    <property type="evidence" value="ECO:0007669"/>
    <property type="project" value="UniProtKB-KW"/>
</dbReference>
<dbReference type="AlphaFoldDB" id="A0A1G7B002"/>
<evidence type="ECO:0000256" key="4">
    <source>
        <dbReference type="ARBA" id="ARBA00005893"/>
    </source>
</evidence>
<dbReference type="PANTHER" id="PTHR21485">
    <property type="entry name" value="HAD SUPERFAMILY MEMBERS CMAS AND KDSC"/>
    <property type="match status" value="1"/>
</dbReference>
<comment type="pathway">
    <text evidence="3">Amino-sugar metabolism; N-acetylneuraminate metabolism.</text>
</comment>
<dbReference type="GO" id="GO:0008781">
    <property type="term" value="F:N-acylneuraminate cytidylyltransferase activity"/>
    <property type="evidence" value="ECO:0007669"/>
    <property type="project" value="UniProtKB-EC"/>
</dbReference>
<dbReference type="EMBL" id="LT629688">
    <property type="protein sequence ID" value="SDE20409.1"/>
    <property type="molecule type" value="Genomic_DNA"/>
</dbReference>
<evidence type="ECO:0000313" key="11">
    <source>
        <dbReference type="EMBL" id="SDE20409.1"/>
    </source>
</evidence>
<dbReference type="Pfam" id="PF02348">
    <property type="entry name" value="CTP_transf_3"/>
    <property type="match status" value="1"/>
</dbReference>
<organism evidence="11 12">
    <name type="scientific">Auraticoccus monumenti</name>
    <dbReference type="NCBI Taxonomy" id="675864"/>
    <lineage>
        <taxon>Bacteria</taxon>
        <taxon>Bacillati</taxon>
        <taxon>Actinomycetota</taxon>
        <taxon>Actinomycetes</taxon>
        <taxon>Propionibacteriales</taxon>
        <taxon>Propionibacteriaceae</taxon>
        <taxon>Auraticoccus</taxon>
    </lineage>
</organism>
<comment type="catalytic activity">
    <reaction evidence="1">
        <text>an N-acylneuraminate + CTP = a CMP-N-acyl-beta-neuraminate + diphosphate</text>
        <dbReference type="Rhea" id="RHEA:11344"/>
        <dbReference type="ChEBI" id="CHEBI:33019"/>
        <dbReference type="ChEBI" id="CHEBI:37563"/>
        <dbReference type="ChEBI" id="CHEBI:60073"/>
        <dbReference type="ChEBI" id="CHEBI:68671"/>
        <dbReference type="EC" id="2.7.7.43"/>
    </reaction>
</comment>
<evidence type="ECO:0000256" key="9">
    <source>
        <dbReference type="ARBA" id="ARBA00022801"/>
    </source>
</evidence>
<dbReference type="Proteomes" id="UP000198546">
    <property type="component" value="Chromosome i"/>
</dbReference>
<evidence type="ECO:0000313" key="12">
    <source>
        <dbReference type="Proteomes" id="UP000198546"/>
    </source>
</evidence>
<protein>
    <recommendedName>
        <fullName evidence="7">N-acylneuraminate cytidylyltransferase</fullName>
        <ecNumber evidence="7">2.7.7.43</ecNumber>
    </recommendedName>
</protein>
<dbReference type="InterPro" id="IPR036412">
    <property type="entry name" value="HAD-like_sf"/>
</dbReference>
<keyword evidence="9" id="KW-0378">Hydrolase</keyword>
<dbReference type="InterPro" id="IPR003329">
    <property type="entry name" value="Cytidylyl_trans"/>
</dbReference>
<comment type="cofactor">
    <cofactor evidence="2">
        <name>Mg(2+)</name>
        <dbReference type="ChEBI" id="CHEBI:18420"/>
    </cofactor>
</comment>
<dbReference type="Gene3D" id="3.40.50.1000">
    <property type="entry name" value="HAD superfamily/HAD-like"/>
    <property type="match status" value="1"/>
</dbReference>
<evidence type="ECO:0000256" key="2">
    <source>
        <dbReference type="ARBA" id="ARBA00001946"/>
    </source>
</evidence>
<accession>A0A1G7B002</accession>
<gene>
    <name evidence="11" type="ORF">SAMN04489747_2789</name>
</gene>
<comment type="similarity">
    <text evidence="4">Belongs to the KdsC family.</text>
</comment>
<dbReference type="SUPFAM" id="SSF53448">
    <property type="entry name" value="Nucleotide-diphospho-sugar transferases"/>
    <property type="match status" value="1"/>
</dbReference>
<dbReference type="CDD" id="cd02513">
    <property type="entry name" value="CMP-NeuAc_Synthase"/>
    <property type="match status" value="1"/>
</dbReference>
<dbReference type="InterPro" id="IPR010023">
    <property type="entry name" value="KdsC_fam"/>
</dbReference>
<dbReference type="STRING" id="675864.SAMN04489747_2789"/>
<dbReference type="PANTHER" id="PTHR21485:SF3">
    <property type="entry name" value="N-ACYLNEURAMINATE CYTIDYLYLTRANSFERASE"/>
    <property type="match status" value="1"/>
</dbReference>
<keyword evidence="11" id="KW-0808">Transferase</keyword>
<dbReference type="EC" id="2.7.7.43" evidence="7"/>
<dbReference type="GO" id="GO:0016788">
    <property type="term" value="F:hydrolase activity, acting on ester bonds"/>
    <property type="evidence" value="ECO:0007669"/>
    <property type="project" value="InterPro"/>
</dbReference>
<dbReference type="SFLD" id="SFLDS00003">
    <property type="entry name" value="Haloacid_Dehalogenase"/>
    <property type="match status" value="1"/>
</dbReference>
<dbReference type="InterPro" id="IPR023214">
    <property type="entry name" value="HAD_sf"/>
</dbReference>
<comment type="subunit">
    <text evidence="6">Homotetramer.</text>
</comment>
<evidence type="ECO:0000256" key="8">
    <source>
        <dbReference type="ARBA" id="ARBA00022723"/>
    </source>
</evidence>
<keyword evidence="11" id="KW-0548">Nucleotidyltransferase</keyword>
<dbReference type="GO" id="GO:0006054">
    <property type="term" value="P:N-acetylneuraminate metabolic process"/>
    <property type="evidence" value="ECO:0007669"/>
    <property type="project" value="UniProtKB-UniPathway"/>
</dbReference>
<evidence type="ECO:0000256" key="5">
    <source>
        <dbReference type="ARBA" id="ARBA00010726"/>
    </source>
</evidence>
<keyword evidence="10" id="KW-0460">Magnesium</keyword>